<accession>A0A2G8L413</accession>
<evidence type="ECO:0000313" key="3">
    <source>
        <dbReference type="EMBL" id="PIK54991.1"/>
    </source>
</evidence>
<feature type="coiled-coil region" evidence="1">
    <location>
        <begin position="99"/>
        <end position="126"/>
    </location>
</feature>
<keyword evidence="2" id="KW-1133">Transmembrane helix</keyword>
<gene>
    <name evidence="3" type="ORF">BSL78_08130</name>
</gene>
<dbReference type="AlphaFoldDB" id="A0A2G8L413"/>
<feature type="transmembrane region" description="Helical" evidence="2">
    <location>
        <begin position="60"/>
        <end position="83"/>
    </location>
</feature>
<keyword evidence="1" id="KW-0175">Coiled coil</keyword>
<dbReference type="EMBL" id="MRZV01000228">
    <property type="protein sequence ID" value="PIK54991.1"/>
    <property type="molecule type" value="Genomic_DNA"/>
</dbReference>
<reference evidence="3 4" key="1">
    <citation type="journal article" date="2017" name="PLoS Biol.">
        <title>The sea cucumber genome provides insights into morphological evolution and visceral regeneration.</title>
        <authorList>
            <person name="Zhang X."/>
            <person name="Sun L."/>
            <person name="Yuan J."/>
            <person name="Sun Y."/>
            <person name="Gao Y."/>
            <person name="Zhang L."/>
            <person name="Li S."/>
            <person name="Dai H."/>
            <person name="Hamel J.F."/>
            <person name="Liu C."/>
            <person name="Yu Y."/>
            <person name="Liu S."/>
            <person name="Lin W."/>
            <person name="Guo K."/>
            <person name="Jin S."/>
            <person name="Xu P."/>
            <person name="Storey K.B."/>
            <person name="Huan P."/>
            <person name="Zhang T."/>
            <person name="Zhou Y."/>
            <person name="Zhang J."/>
            <person name="Lin C."/>
            <person name="Li X."/>
            <person name="Xing L."/>
            <person name="Huo D."/>
            <person name="Sun M."/>
            <person name="Wang L."/>
            <person name="Mercier A."/>
            <person name="Li F."/>
            <person name="Yang H."/>
            <person name="Xiang J."/>
        </authorList>
    </citation>
    <scope>NUCLEOTIDE SEQUENCE [LARGE SCALE GENOMIC DNA]</scope>
    <source>
        <strain evidence="3">Shaxun</strain>
        <tissue evidence="3">Muscle</tissue>
    </source>
</reference>
<evidence type="ECO:0000256" key="2">
    <source>
        <dbReference type="SAM" id="Phobius"/>
    </source>
</evidence>
<name>A0A2G8L413_STIJA</name>
<proteinExistence type="predicted"/>
<organism evidence="3 4">
    <name type="scientific">Stichopus japonicus</name>
    <name type="common">Sea cucumber</name>
    <dbReference type="NCBI Taxonomy" id="307972"/>
    <lineage>
        <taxon>Eukaryota</taxon>
        <taxon>Metazoa</taxon>
        <taxon>Echinodermata</taxon>
        <taxon>Eleutherozoa</taxon>
        <taxon>Echinozoa</taxon>
        <taxon>Holothuroidea</taxon>
        <taxon>Aspidochirotacea</taxon>
        <taxon>Aspidochirotida</taxon>
        <taxon>Stichopodidae</taxon>
        <taxon>Apostichopus</taxon>
    </lineage>
</organism>
<keyword evidence="4" id="KW-1185">Reference proteome</keyword>
<protein>
    <submittedName>
        <fullName evidence="3">Uncharacterized protein</fullName>
    </submittedName>
</protein>
<evidence type="ECO:0000256" key="1">
    <source>
        <dbReference type="SAM" id="Coils"/>
    </source>
</evidence>
<sequence>MKNPVQYQKQLRANEFGLPLTCEAVASEDGQACARLAHVRLDKTDTAKEQTDTDKSSGTWIVLLVLLIVVSGLTVFLLINSYAIRKKYTQMKTERTGERKSLLDEKTLLEDTKTELEATVQTLNGEKKALQ</sequence>
<keyword evidence="2" id="KW-0812">Transmembrane</keyword>
<evidence type="ECO:0000313" key="4">
    <source>
        <dbReference type="Proteomes" id="UP000230750"/>
    </source>
</evidence>
<feature type="non-terminal residue" evidence="3">
    <location>
        <position position="131"/>
    </location>
</feature>
<comment type="caution">
    <text evidence="3">The sequence shown here is derived from an EMBL/GenBank/DDBJ whole genome shotgun (WGS) entry which is preliminary data.</text>
</comment>
<dbReference type="Proteomes" id="UP000230750">
    <property type="component" value="Unassembled WGS sequence"/>
</dbReference>
<keyword evidence="2" id="KW-0472">Membrane</keyword>